<dbReference type="OrthoDB" id="5954793at2759"/>
<comment type="caution">
    <text evidence="8">Lacks conserved residue(s) required for the propagation of feature annotation.</text>
</comment>
<dbReference type="AlphaFoldDB" id="A0A0L6VB11"/>
<gene>
    <name evidence="11" type="ORF">VP01_2080g3</name>
</gene>
<comment type="subcellular location">
    <subcellularLocation>
        <location evidence="1">Mitochondrion</location>
    </subcellularLocation>
    <subcellularLocation>
        <location evidence="7">Nucleus</location>
        <location evidence="7">Nucleolus</location>
    </subcellularLocation>
</comment>
<dbReference type="PROSITE" id="PS50305">
    <property type="entry name" value="SIRTUIN"/>
    <property type="match status" value="1"/>
</dbReference>
<organism evidence="11 12">
    <name type="scientific">Puccinia sorghi</name>
    <dbReference type="NCBI Taxonomy" id="27349"/>
    <lineage>
        <taxon>Eukaryota</taxon>
        <taxon>Fungi</taxon>
        <taxon>Dikarya</taxon>
        <taxon>Basidiomycota</taxon>
        <taxon>Pucciniomycotina</taxon>
        <taxon>Pucciniomycetes</taxon>
        <taxon>Pucciniales</taxon>
        <taxon>Pucciniaceae</taxon>
        <taxon>Puccinia</taxon>
    </lineage>
</organism>
<evidence type="ECO:0000256" key="1">
    <source>
        <dbReference type="ARBA" id="ARBA00004173"/>
    </source>
</evidence>
<evidence type="ECO:0000256" key="6">
    <source>
        <dbReference type="ARBA" id="ARBA00023027"/>
    </source>
</evidence>
<dbReference type="EC" id="2.1.1.-" evidence="7"/>
<dbReference type="GO" id="GO:0016433">
    <property type="term" value="F:rRNA (adenine) methyltransferase activity"/>
    <property type="evidence" value="ECO:0007669"/>
    <property type="project" value="UniProtKB-UniRule"/>
</dbReference>
<feature type="region of interest" description="Disordered" evidence="9">
    <location>
        <begin position="1"/>
        <end position="48"/>
    </location>
</feature>
<feature type="compositionally biased region" description="Low complexity" evidence="9">
    <location>
        <begin position="32"/>
        <end position="48"/>
    </location>
</feature>
<feature type="domain" description="Deacetylase sirtuin-type" evidence="10">
    <location>
        <begin position="389"/>
        <end position="608"/>
    </location>
</feature>
<comment type="similarity">
    <text evidence="7">Belongs to the BMT2 family.</text>
</comment>
<protein>
    <recommendedName>
        <fullName evidence="7">25S rRNA adenine-N(1) methyltransferase</fullName>
        <ecNumber evidence="7">2.1.1.-</ecNumber>
    </recommendedName>
</protein>
<dbReference type="PANTHER" id="PTHR21008:SF1">
    <property type="entry name" value="25S RRNA (ADENINE(2142)-N(1))-METHYLTRANSFERASE"/>
    <property type="match status" value="1"/>
</dbReference>
<keyword evidence="12" id="KW-1185">Reference proteome</keyword>
<keyword evidence="7" id="KW-0539">Nucleus</keyword>
<dbReference type="GO" id="GO:0005739">
    <property type="term" value="C:mitochondrion"/>
    <property type="evidence" value="ECO:0007669"/>
    <property type="project" value="UniProtKB-SubCell"/>
</dbReference>
<dbReference type="HAMAP" id="MF_03044">
    <property type="entry name" value="BMT2"/>
    <property type="match status" value="1"/>
</dbReference>
<comment type="function">
    <text evidence="7">S-adenosyl-L-methionine-dependent methyltransferase that specifically methylates the N(1) position of an adenine present in helix 65 in 25S rRNA.</text>
</comment>
<dbReference type="PANTHER" id="PTHR21008">
    <property type="entry name" value="S-ADENOSYLMETHIONINE SENSOR UPSTREAM OF MTORC1-RELATED"/>
    <property type="match status" value="1"/>
</dbReference>
<feature type="binding site" evidence="7">
    <location>
        <position position="227"/>
    </location>
    <ligand>
        <name>S-adenosyl-L-methionine</name>
        <dbReference type="ChEBI" id="CHEBI:59789"/>
    </ligand>
</feature>
<reference evidence="11 12" key="1">
    <citation type="submission" date="2015-08" db="EMBL/GenBank/DDBJ databases">
        <title>Next Generation Sequencing and Analysis of the Genome of Puccinia sorghi L Schw, the Causal Agent of Maize Common Rust.</title>
        <authorList>
            <person name="Rochi L."/>
            <person name="Burguener G."/>
            <person name="Darino M."/>
            <person name="Turjanski A."/>
            <person name="Kreff E."/>
            <person name="Dieguez M.J."/>
            <person name="Sacco F."/>
        </authorList>
    </citation>
    <scope>NUCLEOTIDE SEQUENCE [LARGE SCALE GENOMIC DNA]</scope>
    <source>
        <strain evidence="11 12">RO10H11247</strain>
    </source>
</reference>
<dbReference type="GO" id="GO:0070403">
    <property type="term" value="F:NAD+ binding"/>
    <property type="evidence" value="ECO:0007669"/>
    <property type="project" value="InterPro"/>
</dbReference>
<dbReference type="CDD" id="cd02440">
    <property type="entry name" value="AdoMet_MTases"/>
    <property type="match status" value="1"/>
</dbReference>
<dbReference type="InterPro" id="IPR003000">
    <property type="entry name" value="Sirtuin"/>
</dbReference>
<dbReference type="Proteomes" id="UP000037035">
    <property type="component" value="Unassembled WGS sequence"/>
</dbReference>
<evidence type="ECO:0000256" key="2">
    <source>
        <dbReference type="ARBA" id="ARBA00006924"/>
    </source>
</evidence>
<feature type="binding site" evidence="7">
    <location>
        <position position="207"/>
    </location>
    <ligand>
        <name>S-adenosyl-L-methionine</name>
        <dbReference type="ChEBI" id="CHEBI:59789"/>
    </ligand>
</feature>
<evidence type="ECO:0000313" key="11">
    <source>
        <dbReference type="EMBL" id="KNZ57757.1"/>
    </source>
</evidence>
<proteinExistence type="inferred from homology"/>
<evidence type="ECO:0000256" key="7">
    <source>
        <dbReference type="HAMAP-Rule" id="MF_03044"/>
    </source>
</evidence>
<evidence type="ECO:0000313" key="12">
    <source>
        <dbReference type="Proteomes" id="UP000037035"/>
    </source>
</evidence>
<evidence type="ECO:0000256" key="8">
    <source>
        <dbReference type="PROSITE-ProRule" id="PRU00236"/>
    </source>
</evidence>
<keyword evidence="4 7" id="KW-0808">Transferase</keyword>
<keyword evidence="5 7" id="KW-0949">S-adenosyl-L-methionine</keyword>
<keyword evidence="6" id="KW-0520">NAD</keyword>
<dbReference type="Gene3D" id="3.40.50.1220">
    <property type="entry name" value="TPP-binding domain"/>
    <property type="match status" value="1"/>
</dbReference>
<comment type="caution">
    <text evidence="11">The sequence shown here is derived from an EMBL/GenBank/DDBJ whole genome shotgun (WGS) entry which is preliminary data.</text>
</comment>
<dbReference type="SUPFAM" id="SSF52467">
    <property type="entry name" value="DHS-like NAD/FAD-binding domain"/>
    <property type="match status" value="1"/>
</dbReference>
<dbReference type="VEuPathDB" id="FungiDB:VP01_2080g3"/>
<accession>A0A0L6VB11</accession>
<comment type="similarity">
    <text evidence="2">Belongs to the sirtuin family. Class I subfamily.</text>
</comment>
<dbReference type="SUPFAM" id="SSF53335">
    <property type="entry name" value="S-adenosyl-L-methionine-dependent methyltransferases"/>
    <property type="match status" value="1"/>
</dbReference>
<evidence type="ECO:0000256" key="5">
    <source>
        <dbReference type="ARBA" id="ARBA00022691"/>
    </source>
</evidence>
<sequence>MAHNKLPRKKSSSLQSAILSKLNRSKQSHQKASLPISHSSSSQASNNSIELVEKTSCDIPDHHKQKSATDSDQVNNLIITKKKSKLELENVIQDDHKPKQILDKLIRKHSSKIQHDTSKFISEFHRIEKQLSQPKLDPLTRHKLILQQKNLGGLEAYQTASKIGGAIEKGGETGKWCAEALIELGLAPTPSGACNHQKRIIKLLDVGAIDGKSYAKYTDWISATYIDINPIDESIVARYDFFQFPLPNSEDEKFDVVCLSLVLNFIGDLKKRGEMIKRARRFLKPAGKLFIVLPLACLNNSRYLDFKRFRMILNYLGFKVIKQHNSTKLTYWFLEKEEHHSQSHKKDQTTQNLDKTYSSLKFPKVQIRTGPSRNNFCIKKGKVVFDGLDGKRLPNLKDVASLISSGKVTNIVIMAGAGISTSAGIPDFRSPETGIYANLEKYHLPYPEAIFDIDYFKENPAPFYTLAKELNPKKFRPTKTHQFFRLLEIKNKLKRCFTQNIDTLERLTGLSDELIVEAHVIKPDIVKILASFFGEQLPKNFFGSLPDFKEADLLIVLGTSLQVQPFASLISTVPVNCPRLLINLEAVGEDELHDLYDPRLKVQGHGEDISSLKQGKVDGAVEGKNVAGEKIFERKDDDDGDGQLARPAESRPLDHDQPDVDHPPCSPAVANSPQGDDGQAGQETEEKKDVEQLVATVAHLTVSEEID</sequence>
<name>A0A0L6VB11_9BASI</name>
<dbReference type="InterPro" id="IPR021867">
    <property type="entry name" value="Bmt2/SAMTOR"/>
</dbReference>
<feature type="compositionally biased region" description="Basic and acidic residues" evidence="9">
    <location>
        <begin position="648"/>
        <end position="662"/>
    </location>
</feature>
<feature type="compositionally biased region" description="Basic residues" evidence="9">
    <location>
        <begin position="1"/>
        <end position="11"/>
    </location>
</feature>
<dbReference type="Pfam" id="PF11968">
    <property type="entry name" value="Bmt2"/>
    <property type="match status" value="1"/>
</dbReference>
<dbReference type="EMBL" id="LAVV01006927">
    <property type="protein sequence ID" value="KNZ57757.1"/>
    <property type="molecule type" value="Genomic_DNA"/>
</dbReference>
<dbReference type="InterPro" id="IPR026590">
    <property type="entry name" value="Ssirtuin_cat_dom"/>
</dbReference>
<dbReference type="Gene3D" id="3.40.50.150">
    <property type="entry name" value="Vaccinia Virus protein VP39"/>
    <property type="match status" value="1"/>
</dbReference>
<dbReference type="GO" id="GO:0005730">
    <property type="term" value="C:nucleolus"/>
    <property type="evidence" value="ECO:0007669"/>
    <property type="project" value="UniProtKB-SubCell"/>
</dbReference>
<evidence type="ECO:0000259" key="10">
    <source>
        <dbReference type="PROSITE" id="PS50305"/>
    </source>
</evidence>
<keyword evidence="3 7" id="KW-0489">Methyltransferase</keyword>
<feature type="region of interest" description="Disordered" evidence="9">
    <location>
        <begin position="628"/>
        <end position="690"/>
    </location>
</feature>
<dbReference type="STRING" id="27349.A0A0L6VB11"/>
<evidence type="ECO:0000256" key="9">
    <source>
        <dbReference type="SAM" id="MobiDB-lite"/>
    </source>
</evidence>
<evidence type="ECO:0000256" key="4">
    <source>
        <dbReference type="ARBA" id="ARBA00022679"/>
    </source>
</evidence>
<dbReference type="Pfam" id="PF02146">
    <property type="entry name" value="SIR2"/>
    <property type="match status" value="2"/>
</dbReference>
<dbReference type="InterPro" id="IPR029035">
    <property type="entry name" value="DHS-like_NAD/FAD-binding_dom"/>
</dbReference>
<dbReference type="InterPro" id="IPR029063">
    <property type="entry name" value="SAM-dependent_MTases_sf"/>
</dbReference>
<evidence type="ECO:0000256" key="3">
    <source>
        <dbReference type="ARBA" id="ARBA00022603"/>
    </source>
</evidence>